<evidence type="ECO:0000256" key="4">
    <source>
        <dbReference type="ARBA" id="ARBA00022741"/>
    </source>
</evidence>
<evidence type="ECO:0000256" key="9">
    <source>
        <dbReference type="ARBA" id="ARBA00026057"/>
    </source>
</evidence>
<dbReference type="FunFam" id="3.40.50.300:FF:000120">
    <property type="entry name" value="ATP-dependent chaperone ClpB"/>
    <property type="match status" value="1"/>
</dbReference>
<dbReference type="PANTHER" id="PTHR11638:SF18">
    <property type="entry name" value="HEAT SHOCK PROTEIN 104"/>
    <property type="match status" value="1"/>
</dbReference>
<dbReference type="GO" id="GO:0005737">
    <property type="term" value="C:cytoplasm"/>
    <property type="evidence" value="ECO:0007669"/>
    <property type="project" value="UniProtKB-SubCell"/>
</dbReference>
<dbReference type="SUPFAM" id="SSF52540">
    <property type="entry name" value="P-loop containing nucleoside triphosphate hydrolases"/>
    <property type="match status" value="2"/>
</dbReference>
<dbReference type="GO" id="GO:0016887">
    <property type="term" value="F:ATP hydrolysis activity"/>
    <property type="evidence" value="ECO:0007669"/>
    <property type="project" value="InterPro"/>
</dbReference>
<keyword evidence="4 11" id="KW-0547">Nucleotide-binding</keyword>
<dbReference type="SMART" id="SM01086">
    <property type="entry name" value="ClpB_D2-small"/>
    <property type="match status" value="1"/>
</dbReference>
<dbReference type="Gene3D" id="3.40.50.300">
    <property type="entry name" value="P-loop containing nucleotide triphosphate hydrolases"/>
    <property type="match status" value="3"/>
</dbReference>
<evidence type="ECO:0000256" key="7">
    <source>
        <dbReference type="ARBA" id="ARBA00023186"/>
    </source>
</evidence>
<keyword evidence="5 11" id="KW-0067">ATP-binding</keyword>
<dbReference type="Pfam" id="PF10431">
    <property type="entry name" value="ClpB_D2-small"/>
    <property type="match status" value="1"/>
</dbReference>
<sequence length="863" mass="96518">MRFDKLTTKFQQALADAQSLAARNDHPYIEPLHVLSALISDPDSGASSLLARAGVAVNRLPSAIDTALKSLPQVQGESNVQISRDLQNVLTRTDKEASRRGDTYIASELFLLALADDKGDAGRILRDAGLQKKALEAAIDAVRGGEAVQGAEDESNRQALSKYTLDLTERARQGKLDPVIGRDDEIRRTIQILQRRTKNNPVLIGEPGVGKTAIVEGLAQRIVNDEVPESLRGKRVLSLDMAALLAGAKFRGEFEERLKAVLKELAQDDGSNIVFIDELHTMVGAGKAEGAIDAGNMLKPALARGELHCIGATTLDEYRKYIEKDAALERRFQKVLVDEPDVESTIAILRGLQERYELHHGVEITDPAIVAAAELSHRYITDRFLPDKAIDLIDEAAARIRMEIDSKPEVMDRLDRRIIQLKIEREAVKKESDEASKRRLGVIEDELEKLQREYNDYEEIWKAEKAAVQGSQAIKEEIDQVRAEMAELQRKGQFDKLAELQYGRLPELEARLRTAEKGAEQAESGDRPRLLRTQVGAEEIAEVVSRATGIPVSKMMQGEREKLLHMEEFLHRRVVGQDEAVRLVSDAIRRSRAGLSDPSRPYGSFLFLGPTGVGKTELTRALADFLFDSEEHMIRIDMSEFMEKHSVARLIGAPPGYVGYEEGGYLTEAVRRKPYSVVLLDEIEKAHPDVFNVLLQVLDDGRLTDGQGRTVDFRNTVIVMTSNLGSQHIQTMAGKPYEVVKEVVWDELKQAFRPEFLNRIDEVVVFHGLESQHIESIARIQLKRLAERLEKQEMRLEVSDAALAEIARVGFDPVFGARPLKRAIQQQIENPVAKLILEGRFGPRDVVPVDLRDGKLVFERTLQ</sequence>
<evidence type="ECO:0000256" key="11">
    <source>
        <dbReference type="RuleBase" id="RU004432"/>
    </source>
</evidence>
<dbReference type="Gene3D" id="1.10.1780.10">
    <property type="entry name" value="Clp, N-terminal domain"/>
    <property type="match status" value="1"/>
</dbReference>
<dbReference type="PRINTS" id="PR00300">
    <property type="entry name" value="CLPPROTEASEA"/>
</dbReference>
<dbReference type="Gene3D" id="1.10.8.60">
    <property type="match status" value="1"/>
</dbReference>
<keyword evidence="6 12" id="KW-0175">Coiled coil</keyword>
<comment type="subunit">
    <text evidence="12">Homohexamer; The oligomerization is ATP-dependent.</text>
</comment>
<dbReference type="Pfam" id="PF17871">
    <property type="entry name" value="AAA_lid_9"/>
    <property type="match status" value="1"/>
</dbReference>
<comment type="similarity">
    <text evidence="1 11">Belongs to the ClpA/ClpB family.</text>
</comment>
<gene>
    <name evidence="12" type="primary">clpB</name>
    <name evidence="14" type="ORF">CAL13_14190</name>
</gene>
<comment type="function">
    <text evidence="8">Part of a stress-induced multi-chaperone system, it is involved in the recovery of the cell from heat-induced damage, in cooperation with DnaK, DnaJ and GrpE. Acts before DnaK, in the processing of protein aggregates. Protein binding stimulates the ATPase activity; ATP hydrolysis unfolds the denatured protein aggregates, which probably helps expose new hydrophobic binding sites on the surface of ClpB-bound aggregates, contributing to the solubilization and refolding of denatured protein aggregates by DnaK.</text>
</comment>
<dbReference type="GO" id="GO:0042026">
    <property type="term" value="P:protein refolding"/>
    <property type="evidence" value="ECO:0007669"/>
    <property type="project" value="UniProtKB-UniRule"/>
</dbReference>
<evidence type="ECO:0000256" key="6">
    <source>
        <dbReference type="ARBA" id="ARBA00023054"/>
    </source>
</evidence>
<dbReference type="GO" id="GO:0034605">
    <property type="term" value="P:cellular response to heat"/>
    <property type="evidence" value="ECO:0007669"/>
    <property type="project" value="TreeGrafter"/>
</dbReference>
<accession>A0A1W6Z1N6</accession>
<dbReference type="FunFam" id="3.40.50.300:FF:000025">
    <property type="entry name" value="ATP-dependent Clp protease subunit"/>
    <property type="match status" value="1"/>
</dbReference>
<evidence type="ECO:0000256" key="5">
    <source>
        <dbReference type="ARBA" id="ARBA00022840"/>
    </source>
</evidence>
<dbReference type="SUPFAM" id="SSF81923">
    <property type="entry name" value="Double Clp-N motif"/>
    <property type="match status" value="1"/>
</dbReference>
<keyword evidence="7 11" id="KW-0143">Chaperone</keyword>
<dbReference type="EMBL" id="CP021109">
    <property type="protein sequence ID" value="ARP87226.1"/>
    <property type="molecule type" value="Genomic_DNA"/>
</dbReference>
<dbReference type="InterPro" id="IPR041546">
    <property type="entry name" value="ClpA/ClpB_AAA_lid"/>
</dbReference>
<evidence type="ECO:0000313" key="14">
    <source>
        <dbReference type="EMBL" id="ARP87226.1"/>
    </source>
</evidence>
<dbReference type="PROSITE" id="PS00871">
    <property type="entry name" value="CLPAB_2"/>
    <property type="match status" value="1"/>
</dbReference>
<evidence type="ECO:0000256" key="8">
    <source>
        <dbReference type="ARBA" id="ARBA00025613"/>
    </source>
</evidence>
<evidence type="ECO:0000259" key="13">
    <source>
        <dbReference type="PROSITE" id="PS51903"/>
    </source>
</evidence>
<dbReference type="SMART" id="SM00382">
    <property type="entry name" value="AAA"/>
    <property type="match status" value="2"/>
</dbReference>
<dbReference type="InterPro" id="IPR017730">
    <property type="entry name" value="Chaperonin_ClpB"/>
</dbReference>
<dbReference type="RefSeq" id="WP_086057973.1">
    <property type="nucleotide sequence ID" value="NZ_CP021109.1"/>
</dbReference>
<evidence type="ECO:0000256" key="2">
    <source>
        <dbReference type="ARBA" id="ARBA00017574"/>
    </source>
</evidence>
<dbReference type="InterPro" id="IPR001270">
    <property type="entry name" value="ClpA/B"/>
</dbReference>
<dbReference type="InterPro" id="IPR050130">
    <property type="entry name" value="ClpA_ClpB"/>
</dbReference>
<proteinExistence type="inferred from homology"/>
<keyword evidence="3 10" id="KW-0677">Repeat</keyword>
<evidence type="ECO:0000256" key="10">
    <source>
        <dbReference type="PROSITE-ProRule" id="PRU01251"/>
    </source>
</evidence>
<keyword evidence="15" id="KW-1185">Reference proteome</keyword>
<name>A0A1W6Z1N6_9BORD</name>
<dbReference type="CDD" id="cd19499">
    <property type="entry name" value="RecA-like_ClpB_Hsp104-like"/>
    <property type="match status" value="1"/>
</dbReference>
<comment type="subcellular location">
    <subcellularLocation>
        <location evidence="12">Cytoplasm</location>
    </subcellularLocation>
</comment>
<dbReference type="PROSITE" id="PS00870">
    <property type="entry name" value="CLPAB_1"/>
    <property type="match status" value="1"/>
</dbReference>
<dbReference type="AlphaFoldDB" id="A0A1W6Z1N6"/>
<keyword evidence="12" id="KW-0963">Cytoplasm</keyword>
<dbReference type="Pfam" id="PF07724">
    <property type="entry name" value="AAA_2"/>
    <property type="match status" value="1"/>
</dbReference>
<dbReference type="InterPro" id="IPR028299">
    <property type="entry name" value="ClpA/B_CS2"/>
</dbReference>
<evidence type="ECO:0000313" key="15">
    <source>
        <dbReference type="Proteomes" id="UP000194139"/>
    </source>
</evidence>
<dbReference type="InterPro" id="IPR003593">
    <property type="entry name" value="AAA+_ATPase"/>
</dbReference>
<dbReference type="OrthoDB" id="9803641at2"/>
<dbReference type="Pfam" id="PF00004">
    <property type="entry name" value="AAA"/>
    <property type="match status" value="1"/>
</dbReference>
<feature type="domain" description="Clp R" evidence="13">
    <location>
        <begin position="3"/>
        <end position="145"/>
    </location>
</feature>
<dbReference type="InterPro" id="IPR019489">
    <property type="entry name" value="Clp_ATPase_C"/>
</dbReference>
<dbReference type="FunFam" id="3.40.50.300:FF:000010">
    <property type="entry name" value="Chaperone clpB 1, putative"/>
    <property type="match status" value="1"/>
</dbReference>
<evidence type="ECO:0000256" key="12">
    <source>
        <dbReference type="RuleBase" id="RU362034"/>
    </source>
</evidence>
<dbReference type="InterPro" id="IPR018368">
    <property type="entry name" value="ClpA/B_CS1"/>
</dbReference>
<dbReference type="NCBIfam" id="TIGR03346">
    <property type="entry name" value="chaperone_ClpB"/>
    <property type="match status" value="1"/>
</dbReference>
<dbReference type="Proteomes" id="UP000194139">
    <property type="component" value="Chromosome"/>
</dbReference>
<reference evidence="14 15" key="1">
    <citation type="submission" date="2017-05" db="EMBL/GenBank/DDBJ databases">
        <title>Complete and WGS of Bordetella genogroups.</title>
        <authorList>
            <person name="Spilker T."/>
            <person name="LiPuma J."/>
        </authorList>
    </citation>
    <scope>NUCLEOTIDE SEQUENCE [LARGE SCALE GENOMIC DNA]</scope>
    <source>
        <strain evidence="14 15">AU17164</strain>
    </source>
</reference>
<dbReference type="InterPro" id="IPR036628">
    <property type="entry name" value="Clp_N_dom_sf"/>
</dbReference>
<dbReference type="InterPro" id="IPR003959">
    <property type="entry name" value="ATPase_AAA_core"/>
</dbReference>
<feature type="coiled-coil region" evidence="12">
    <location>
        <begin position="411"/>
        <end position="525"/>
    </location>
</feature>
<comment type="subunit">
    <text evidence="9">Homohexamer. The oligomerization is ATP-dependent.</text>
</comment>
<protein>
    <recommendedName>
        <fullName evidence="2 12">Chaperone protein ClpB</fullName>
    </recommendedName>
</protein>
<dbReference type="PANTHER" id="PTHR11638">
    <property type="entry name" value="ATP-DEPENDENT CLP PROTEASE"/>
    <property type="match status" value="1"/>
</dbReference>
<dbReference type="InterPro" id="IPR004176">
    <property type="entry name" value="Clp_R_N"/>
</dbReference>
<dbReference type="Pfam" id="PF02861">
    <property type="entry name" value="Clp_N"/>
    <property type="match status" value="1"/>
</dbReference>
<evidence type="ECO:0000256" key="1">
    <source>
        <dbReference type="ARBA" id="ARBA00008675"/>
    </source>
</evidence>
<dbReference type="CDD" id="cd00009">
    <property type="entry name" value="AAA"/>
    <property type="match status" value="1"/>
</dbReference>
<dbReference type="FunFam" id="1.10.8.60:FF:000017">
    <property type="entry name" value="ATP-dependent chaperone ClpB"/>
    <property type="match status" value="1"/>
</dbReference>
<keyword evidence="12" id="KW-0346">Stress response</keyword>
<organism evidence="14 15">
    <name type="scientific">Bordetella genomosp. 9</name>
    <dbReference type="NCBI Taxonomy" id="1416803"/>
    <lineage>
        <taxon>Bacteria</taxon>
        <taxon>Pseudomonadati</taxon>
        <taxon>Pseudomonadota</taxon>
        <taxon>Betaproteobacteria</taxon>
        <taxon>Burkholderiales</taxon>
        <taxon>Alcaligenaceae</taxon>
        <taxon>Bordetella</taxon>
    </lineage>
</organism>
<dbReference type="GO" id="GO:0005524">
    <property type="term" value="F:ATP binding"/>
    <property type="evidence" value="ECO:0007669"/>
    <property type="project" value="UniProtKB-UniRule"/>
</dbReference>
<dbReference type="PROSITE" id="PS51903">
    <property type="entry name" value="CLP_R"/>
    <property type="match status" value="1"/>
</dbReference>
<dbReference type="InterPro" id="IPR027417">
    <property type="entry name" value="P-loop_NTPase"/>
</dbReference>
<evidence type="ECO:0000256" key="3">
    <source>
        <dbReference type="ARBA" id="ARBA00022737"/>
    </source>
</evidence>